<feature type="DNA-binding region" description="H-T-H motif" evidence="2">
    <location>
        <begin position="76"/>
        <end position="95"/>
    </location>
</feature>
<sequence>MDAGPGTPPEPGRTAIMETDAAARTSGNAHGMRPEELTDMRTYGGMTAEARISARRRCIMESGLELFSTLGYPQTSIRSVLRHSGVRERYFTESFSSLDELMAAILREIQEEETGRCREALDAGGTRRDRARGMLEVLTRGVTDDPRRSRVKLIESLSAGPLAASERRRGMRHLAALVESLLLEGWHDPEINTTAMSMAVVGGVNQILLNWVDGVIQTSREDVVQQSLYLFEAIAEFGAGTPRT</sequence>
<accession>A0ABU2U4R5</accession>
<dbReference type="PROSITE" id="PS50977">
    <property type="entry name" value="HTH_TETR_2"/>
    <property type="match status" value="1"/>
</dbReference>
<comment type="caution">
    <text evidence="4">The sequence shown here is derived from an EMBL/GenBank/DDBJ whole genome shotgun (WGS) entry which is preliminary data.</text>
</comment>
<evidence type="ECO:0000256" key="2">
    <source>
        <dbReference type="PROSITE-ProRule" id="PRU00335"/>
    </source>
</evidence>
<keyword evidence="5" id="KW-1185">Reference proteome</keyword>
<proteinExistence type="predicted"/>
<dbReference type="InterPro" id="IPR001647">
    <property type="entry name" value="HTH_TetR"/>
</dbReference>
<evidence type="ECO:0000313" key="4">
    <source>
        <dbReference type="EMBL" id="MDT0468159.1"/>
    </source>
</evidence>
<dbReference type="EMBL" id="JAVREY010000067">
    <property type="protein sequence ID" value="MDT0468159.1"/>
    <property type="molecule type" value="Genomic_DNA"/>
</dbReference>
<dbReference type="Proteomes" id="UP001183809">
    <property type="component" value="Unassembled WGS sequence"/>
</dbReference>
<organism evidence="4 5">
    <name type="scientific">Streptomyces gibsoniae</name>
    <dbReference type="NCBI Taxonomy" id="3075529"/>
    <lineage>
        <taxon>Bacteria</taxon>
        <taxon>Bacillati</taxon>
        <taxon>Actinomycetota</taxon>
        <taxon>Actinomycetes</taxon>
        <taxon>Kitasatosporales</taxon>
        <taxon>Streptomycetaceae</taxon>
        <taxon>Streptomyces</taxon>
    </lineage>
</organism>
<evidence type="ECO:0000256" key="1">
    <source>
        <dbReference type="ARBA" id="ARBA00023125"/>
    </source>
</evidence>
<dbReference type="Gene3D" id="1.10.10.60">
    <property type="entry name" value="Homeodomain-like"/>
    <property type="match status" value="1"/>
</dbReference>
<dbReference type="RefSeq" id="WP_311699605.1">
    <property type="nucleotide sequence ID" value="NZ_JAVREY010000067.1"/>
</dbReference>
<dbReference type="InterPro" id="IPR009057">
    <property type="entry name" value="Homeodomain-like_sf"/>
</dbReference>
<reference evidence="5" key="1">
    <citation type="submission" date="2023-07" db="EMBL/GenBank/DDBJ databases">
        <title>30 novel species of actinomycetes from the DSMZ collection.</title>
        <authorList>
            <person name="Nouioui I."/>
        </authorList>
    </citation>
    <scope>NUCLEOTIDE SEQUENCE [LARGE SCALE GENOMIC DNA]</scope>
    <source>
        <strain evidence="5">DSM 41699</strain>
    </source>
</reference>
<gene>
    <name evidence="4" type="ORF">RM764_35105</name>
</gene>
<name>A0ABU2U4R5_9ACTN</name>
<dbReference type="Gene3D" id="1.10.357.10">
    <property type="entry name" value="Tetracycline Repressor, domain 2"/>
    <property type="match status" value="1"/>
</dbReference>
<dbReference type="SUPFAM" id="SSF46689">
    <property type="entry name" value="Homeodomain-like"/>
    <property type="match status" value="1"/>
</dbReference>
<evidence type="ECO:0000259" key="3">
    <source>
        <dbReference type="PROSITE" id="PS50977"/>
    </source>
</evidence>
<feature type="domain" description="HTH tetR-type" evidence="3">
    <location>
        <begin position="53"/>
        <end position="113"/>
    </location>
</feature>
<keyword evidence="1 2" id="KW-0238">DNA-binding</keyword>
<protein>
    <submittedName>
        <fullName evidence="4">TetR/AcrR family transcriptional regulator</fullName>
    </submittedName>
</protein>
<evidence type="ECO:0000313" key="5">
    <source>
        <dbReference type="Proteomes" id="UP001183809"/>
    </source>
</evidence>